<feature type="non-terminal residue" evidence="1">
    <location>
        <position position="1"/>
    </location>
</feature>
<gene>
    <name evidence="1" type="ORF">PC117_g25091</name>
</gene>
<dbReference type="AlphaFoldDB" id="A0A8T1JM94"/>
<name>A0A8T1JM94_9STRA</name>
<dbReference type="Proteomes" id="UP000736787">
    <property type="component" value="Unassembled WGS sequence"/>
</dbReference>
<dbReference type="EMBL" id="RCMK01001846">
    <property type="protein sequence ID" value="KAG2887714.1"/>
    <property type="molecule type" value="Genomic_DNA"/>
</dbReference>
<comment type="caution">
    <text evidence="1">The sequence shown here is derived from an EMBL/GenBank/DDBJ whole genome shotgun (WGS) entry which is preliminary data.</text>
</comment>
<reference evidence="1" key="1">
    <citation type="submission" date="2018-10" db="EMBL/GenBank/DDBJ databases">
        <title>Effector identification in a new, highly contiguous assembly of the strawberry crown rot pathogen Phytophthora cactorum.</title>
        <authorList>
            <person name="Armitage A.D."/>
            <person name="Nellist C.F."/>
            <person name="Bates H."/>
            <person name="Vickerstaff R.J."/>
            <person name="Harrison R.J."/>
        </authorList>
    </citation>
    <scope>NUCLEOTIDE SEQUENCE</scope>
    <source>
        <strain evidence="1">4040</strain>
    </source>
</reference>
<organism evidence="1 2">
    <name type="scientific">Phytophthora cactorum</name>
    <dbReference type="NCBI Taxonomy" id="29920"/>
    <lineage>
        <taxon>Eukaryota</taxon>
        <taxon>Sar</taxon>
        <taxon>Stramenopiles</taxon>
        <taxon>Oomycota</taxon>
        <taxon>Peronosporomycetes</taxon>
        <taxon>Peronosporales</taxon>
        <taxon>Peronosporaceae</taxon>
        <taxon>Phytophthora</taxon>
    </lineage>
</organism>
<evidence type="ECO:0000313" key="1">
    <source>
        <dbReference type="EMBL" id="KAG2887714.1"/>
    </source>
</evidence>
<evidence type="ECO:0000313" key="2">
    <source>
        <dbReference type="Proteomes" id="UP000736787"/>
    </source>
</evidence>
<sequence>WVLPDGLPTLASGYTSLLEVGLVGRGEPLALEQPKGLATVEWAENRSLDEVGSGKLHLRGDSRRKELEVSSKC</sequence>
<protein>
    <submittedName>
        <fullName evidence="1">Uncharacterized protein</fullName>
    </submittedName>
</protein>
<accession>A0A8T1JM94</accession>
<proteinExistence type="predicted"/>